<dbReference type="PRINTS" id="PR00080">
    <property type="entry name" value="SDRFAMILY"/>
</dbReference>
<evidence type="ECO:0000313" key="5">
    <source>
        <dbReference type="EMBL" id="PCD33705.1"/>
    </source>
</evidence>
<evidence type="ECO:0000313" key="6">
    <source>
        <dbReference type="Proteomes" id="UP000219602"/>
    </source>
</evidence>
<dbReference type="Pfam" id="PF00106">
    <property type="entry name" value="adh_short"/>
    <property type="match status" value="1"/>
</dbReference>
<dbReference type="SUPFAM" id="SSF51735">
    <property type="entry name" value="NAD(P)-binding Rossmann-fold domains"/>
    <property type="match status" value="1"/>
</dbReference>
<dbReference type="PROSITE" id="PS00061">
    <property type="entry name" value="ADH_SHORT"/>
    <property type="match status" value="1"/>
</dbReference>
<name>A0A2H3GSZ9_FUSOX</name>
<dbReference type="GO" id="GO:0005737">
    <property type="term" value="C:cytoplasm"/>
    <property type="evidence" value="ECO:0007669"/>
    <property type="project" value="TreeGrafter"/>
</dbReference>
<dbReference type="PRINTS" id="PR00081">
    <property type="entry name" value="GDHRDH"/>
</dbReference>
<keyword evidence="2" id="KW-0521">NADP</keyword>
<dbReference type="InterPro" id="IPR002347">
    <property type="entry name" value="SDR_fam"/>
</dbReference>
<dbReference type="STRING" id="327505.A0A2H3GSZ9"/>
<accession>A0A2H3GSZ9</accession>
<comment type="caution">
    <text evidence="5">The sequence shown here is derived from an EMBL/GenBank/DDBJ whole genome shotgun (WGS) entry which is preliminary data.</text>
</comment>
<dbReference type="EMBL" id="MABQ02000006">
    <property type="protein sequence ID" value="PCD33705.1"/>
    <property type="molecule type" value="Genomic_DNA"/>
</dbReference>
<reference evidence="5 6" key="2">
    <citation type="journal article" date="2017" name="Sci. Rep.">
        <title>A mobile pathogenicity chromosome in Fusarium oxysporum for infection of multiple cucurbit species.</title>
        <authorList>
            <person name="van Dam P."/>
            <person name="Fokkens L."/>
            <person name="Ayukawa Y."/>
            <person name="van der Gragt M."/>
            <person name="Ter Horst A."/>
            <person name="Brankovics B."/>
            <person name="Houterman P.M."/>
            <person name="Arie T."/>
            <person name="Rep M."/>
        </authorList>
    </citation>
    <scope>NUCLEOTIDE SEQUENCE [LARGE SCALE GENOMIC DNA]</scope>
    <source>
        <strain evidence="5 6">Forc016</strain>
    </source>
</reference>
<keyword evidence="3" id="KW-0560">Oxidoreductase</keyword>
<gene>
    <name evidence="5" type="ORF">AU210_009923</name>
</gene>
<dbReference type="Gene3D" id="3.40.50.720">
    <property type="entry name" value="NAD(P)-binding Rossmann-like Domain"/>
    <property type="match status" value="1"/>
</dbReference>
<evidence type="ECO:0000256" key="4">
    <source>
        <dbReference type="RuleBase" id="RU000363"/>
    </source>
</evidence>
<evidence type="ECO:0000256" key="1">
    <source>
        <dbReference type="ARBA" id="ARBA00006484"/>
    </source>
</evidence>
<dbReference type="Proteomes" id="UP000219602">
    <property type="component" value="Chromosome 8"/>
</dbReference>
<sequence length="309" mass="33553">MSPSFDSATVISSQTQRLSVVVTGGASGIGLAITRHFASQGHMVAVLDVNSKTGPGVVAEVSKQYPQAKLSFKWCDVSSWEGQYAVFEQVYREHENRVDIVIANAGISDPIVGALDCTLTEFPRKPNLRMQDINLNGVIYSVGLAVHYMLKNEVGGRLPHSRGSIVCTSSSAAIYPFPVSPLYSASKSGIIGLVRSMAVRLEERKIQINALAPGVLGQFMVPKYLSIAIRLLTDDTETNITPDKELFKAMIITPISTLTRAVSQFVTDPSRTGQVAELNEETITLRPHADYADAGAEHNNKMFYKLGHA</sequence>
<dbReference type="GO" id="GO:0016616">
    <property type="term" value="F:oxidoreductase activity, acting on the CH-OH group of donors, NAD or NADP as acceptor"/>
    <property type="evidence" value="ECO:0007669"/>
    <property type="project" value="TreeGrafter"/>
</dbReference>
<evidence type="ECO:0000256" key="2">
    <source>
        <dbReference type="ARBA" id="ARBA00022857"/>
    </source>
</evidence>
<reference evidence="5 6" key="1">
    <citation type="journal article" date="2016" name="Environ. Microbiol.">
        <title>Effector profiles distinguish formae speciales of Fusarium oxysporum.</title>
        <authorList>
            <person name="van Dam P."/>
            <person name="Fokkens L."/>
            <person name="Schmidt S.M."/>
            <person name="Linmans J.H."/>
            <person name="Kistler H.C."/>
            <person name="Ma L.J."/>
            <person name="Rep M."/>
        </authorList>
    </citation>
    <scope>NUCLEOTIDE SEQUENCE [LARGE SCALE GENOMIC DNA]</scope>
    <source>
        <strain evidence="5 6">Forc016</strain>
    </source>
</reference>
<dbReference type="InterPro" id="IPR036291">
    <property type="entry name" value="NAD(P)-bd_dom_sf"/>
</dbReference>
<dbReference type="PANTHER" id="PTHR44229:SF4">
    <property type="entry name" value="15-HYDROXYPROSTAGLANDIN DEHYDROGENASE [NAD(+)]"/>
    <property type="match status" value="1"/>
</dbReference>
<organism evidence="5 6">
    <name type="scientific">Fusarium oxysporum f. sp. radicis-cucumerinum</name>
    <dbReference type="NCBI Taxonomy" id="327505"/>
    <lineage>
        <taxon>Eukaryota</taxon>
        <taxon>Fungi</taxon>
        <taxon>Dikarya</taxon>
        <taxon>Ascomycota</taxon>
        <taxon>Pezizomycotina</taxon>
        <taxon>Sordariomycetes</taxon>
        <taxon>Hypocreomycetidae</taxon>
        <taxon>Hypocreales</taxon>
        <taxon>Nectriaceae</taxon>
        <taxon>Fusarium</taxon>
        <taxon>Fusarium oxysporum species complex</taxon>
    </lineage>
</organism>
<evidence type="ECO:0000256" key="3">
    <source>
        <dbReference type="ARBA" id="ARBA00023002"/>
    </source>
</evidence>
<dbReference type="AlphaFoldDB" id="A0A2H3GSZ9"/>
<dbReference type="InterPro" id="IPR020904">
    <property type="entry name" value="Sc_DH/Rdtase_CS"/>
</dbReference>
<proteinExistence type="inferred from homology"/>
<comment type="similarity">
    <text evidence="1 4">Belongs to the short-chain dehydrogenases/reductases (SDR) family.</text>
</comment>
<dbReference type="PANTHER" id="PTHR44229">
    <property type="entry name" value="15-HYDROXYPROSTAGLANDIN DEHYDROGENASE [NAD(+)]"/>
    <property type="match status" value="1"/>
</dbReference>
<protein>
    <submittedName>
        <fullName evidence="5">Uncharacterized protein</fullName>
    </submittedName>
</protein>